<organism evidence="7 8">
    <name type="scientific">Meiothermus hypogaeus</name>
    <dbReference type="NCBI Taxonomy" id="884155"/>
    <lineage>
        <taxon>Bacteria</taxon>
        <taxon>Thermotogati</taxon>
        <taxon>Deinococcota</taxon>
        <taxon>Deinococci</taxon>
        <taxon>Thermales</taxon>
        <taxon>Thermaceae</taxon>
        <taxon>Meiothermus</taxon>
    </lineage>
</organism>
<dbReference type="NCBIfam" id="TIGR00093">
    <property type="entry name" value="pseudouridine synthase"/>
    <property type="match status" value="1"/>
</dbReference>
<dbReference type="PANTHER" id="PTHR47683:SF2">
    <property type="entry name" value="RNA-BINDING S4 DOMAIN-CONTAINING PROTEIN"/>
    <property type="match status" value="1"/>
</dbReference>
<dbReference type="InterPro" id="IPR006145">
    <property type="entry name" value="PsdUridine_synth_RsuA/RluA"/>
</dbReference>
<dbReference type="SUPFAM" id="SSF55120">
    <property type="entry name" value="Pseudouridine synthase"/>
    <property type="match status" value="1"/>
</dbReference>
<dbReference type="Pfam" id="PF01479">
    <property type="entry name" value="S4"/>
    <property type="match status" value="1"/>
</dbReference>
<evidence type="ECO:0000259" key="6">
    <source>
        <dbReference type="SMART" id="SM00363"/>
    </source>
</evidence>
<dbReference type="InterPro" id="IPR020103">
    <property type="entry name" value="PsdUridine_synth_cat_dom_sf"/>
</dbReference>
<dbReference type="InterPro" id="IPR042092">
    <property type="entry name" value="PsdUridine_s_RsuA/RluB/E/F_cat"/>
</dbReference>
<gene>
    <name evidence="7" type="ORF">Mhypo_02610</name>
</gene>
<evidence type="ECO:0000256" key="3">
    <source>
        <dbReference type="PROSITE-ProRule" id="PRU00182"/>
    </source>
</evidence>
<keyword evidence="3" id="KW-0694">RNA-binding</keyword>
<dbReference type="Proteomes" id="UP000265443">
    <property type="component" value="Unassembled WGS sequence"/>
</dbReference>
<dbReference type="PANTHER" id="PTHR47683">
    <property type="entry name" value="PSEUDOURIDINE SYNTHASE FAMILY PROTEIN-RELATED"/>
    <property type="match status" value="1"/>
</dbReference>
<feature type="compositionally biased region" description="Basic and acidic residues" evidence="5">
    <location>
        <begin position="281"/>
        <end position="296"/>
    </location>
</feature>
<dbReference type="CDD" id="cd00165">
    <property type="entry name" value="S4"/>
    <property type="match status" value="1"/>
</dbReference>
<comment type="similarity">
    <text evidence="1 4">Belongs to the pseudouridine synthase RsuA family.</text>
</comment>
<dbReference type="EMBL" id="QWKY01000058">
    <property type="protein sequence ID" value="RIH76122.1"/>
    <property type="molecule type" value="Genomic_DNA"/>
</dbReference>
<feature type="region of interest" description="Disordered" evidence="5">
    <location>
        <begin position="237"/>
        <end position="322"/>
    </location>
</feature>
<reference evidence="7 8" key="1">
    <citation type="submission" date="2018-08" db="EMBL/GenBank/DDBJ databases">
        <title>Meiothermus hypogaeus DSM 23238 genome sequencing project.</title>
        <authorList>
            <person name="Da Costa M.S."/>
            <person name="Albuquerque L."/>
            <person name="Raposo P."/>
            <person name="Froufe H.J.C."/>
            <person name="Barroso C.S."/>
            <person name="Egas C."/>
        </authorList>
    </citation>
    <scope>NUCLEOTIDE SEQUENCE [LARGE SCALE GENOMIC DNA]</scope>
    <source>
        <strain evidence="7 8">DSM 23238</strain>
    </source>
</reference>
<feature type="domain" description="RNA-binding S4" evidence="6">
    <location>
        <begin position="3"/>
        <end position="63"/>
    </location>
</feature>
<evidence type="ECO:0000256" key="5">
    <source>
        <dbReference type="SAM" id="MobiDB-lite"/>
    </source>
</evidence>
<dbReference type="InterPro" id="IPR050343">
    <property type="entry name" value="RsuA_PseudoU_synthase"/>
</dbReference>
<dbReference type="EC" id="5.4.99.-" evidence="4"/>
<sequence length="322" mass="35805">MAMRLQQFLARSGIASRRKAEDLIRAGRVSINNQIASIGAVVQTGDIVRLDGERVRMPQKKVVIALHKPKGYTTTHEDEHAEKLVYELVPKHPGLHSVGRLDKDTEGLLLLTTDGQLTQLLTHPSNQVPKLYRAWCKGGRVSKEACQQLTQGVVLGDGLAKALAAQPVKDGIKLTLTEGRKREVRRMLRKVGYPVERLVRLAVGPIELGELEVGQWRYLTPEEIKLLYTNARLPRLRKPAQGQRQKPAALSSRALSPGKRKDSSSRSASRPKPAELPQADVRAKKSTVESSSERLSTRKRQGTTQRSPNRRPNTRTGRADKT</sequence>
<dbReference type="InterPro" id="IPR000748">
    <property type="entry name" value="PsdUridine_synth_RsuA/RluB/E/F"/>
</dbReference>
<keyword evidence="2 4" id="KW-0413">Isomerase</keyword>
<dbReference type="Gene3D" id="3.30.70.580">
    <property type="entry name" value="Pseudouridine synthase I, catalytic domain, N-terminal subdomain"/>
    <property type="match status" value="1"/>
</dbReference>
<dbReference type="SUPFAM" id="SSF55174">
    <property type="entry name" value="Alpha-L RNA-binding motif"/>
    <property type="match status" value="1"/>
</dbReference>
<dbReference type="InterPro" id="IPR020094">
    <property type="entry name" value="TruA/RsuA/RluB/E/F_N"/>
</dbReference>
<comment type="caution">
    <text evidence="7">The sequence shown here is derived from an EMBL/GenBank/DDBJ whole genome shotgun (WGS) entry which is preliminary data.</text>
</comment>
<dbReference type="PROSITE" id="PS50889">
    <property type="entry name" value="S4"/>
    <property type="match status" value="1"/>
</dbReference>
<evidence type="ECO:0000256" key="4">
    <source>
        <dbReference type="RuleBase" id="RU003887"/>
    </source>
</evidence>
<proteinExistence type="inferred from homology"/>
<dbReference type="PROSITE" id="PS01149">
    <property type="entry name" value="PSI_RSU"/>
    <property type="match status" value="1"/>
</dbReference>
<dbReference type="Gene3D" id="3.30.70.1560">
    <property type="entry name" value="Alpha-L RNA-binding motif"/>
    <property type="match status" value="1"/>
</dbReference>
<dbReference type="Gene3D" id="3.10.290.10">
    <property type="entry name" value="RNA-binding S4 domain"/>
    <property type="match status" value="1"/>
</dbReference>
<dbReference type="InterPro" id="IPR018496">
    <property type="entry name" value="PsdUridine_synth_RsuA/RluB_CS"/>
</dbReference>
<name>A0ABX9MJE7_9DEIN</name>
<evidence type="ECO:0000313" key="8">
    <source>
        <dbReference type="Proteomes" id="UP000265443"/>
    </source>
</evidence>
<dbReference type="InterPro" id="IPR036986">
    <property type="entry name" value="S4_RNA-bd_sf"/>
</dbReference>
<dbReference type="Pfam" id="PF00849">
    <property type="entry name" value="PseudoU_synth_2"/>
    <property type="match status" value="1"/>
</dbReference>
<dbReference type="GO" id="GO:0016853">
    <property type="term" value="F:isomerase activity"/>
    <property type="evidence" value="ECO:0007669"/>
    <property type="project" value="UniProtKB-KW"/>
</dbReference>
<dbReference type="InterPro" id="IPR002942">
    <property type="entry name" value="S4_RNA-bd"/>
</dbReference>
<dbReference type="SMART" id="SM00363">
    <property type="entry name" value="S4"/>
    <property type="match status" value="1"/>
</dbReference>
<accession>A0ABX9MJE7</accession>
<evidence type="ECO:0000256" key="2">
    <source>
        <dbReference type="ARBA" id="ARBA00023235"/>
    </source>
</evidence>
<evidence type="ECO:0000256" key="1">
    <source>
        <dbReference type="ARBA" id="ARBA00008348"/>
    </source>
</evidence>
<keyword evidence="8" id="KW-1185">Reference proteome</keyword>
<evidence type="ECO:0000313" key="7">
    <source>
        <dbReference type="EMBL" id="RIH76122.1"/>
    </source>
</evidence>
<protein>
    <recommendedName>
        <fullName evidence="4">Pseudouridine synthase</fullName>
        <ecNumber evidence="4">5.4.99.-</ecNumber>
    </recommendedName>
</protein>